<dbReference type="PROSITE" id="PS50943">
    <property type="entry name" value="HTH_CROC1"/>
    <property type="match status" value="1"/>
</dbReference>
<dbReference type="InterPro" id="IPR010982">
    <property type="entry name" value="Lambda_DNA-bd_dom_sf"/>
</dbReference>
<keyword evidence="3" id="KW-1185">Reference proteome</keyword>
<dbReference type="Gene3D" id="1.10.260.40">
    <property type="entry name" value="lambda repressor-like DNA-binding domains"/>
    <property type="match status" value="1"/>
</dbReference>
<protein>
    <recommendedName>
        <fullName evidence="1">HTH cro/C1-type domain-containing protein</fullName>
    </recommendedName>
</protein>
<sequence length="93" mass="10042">MMKMVQETKPRILTPAACRGARGLLAWSQSDLAERAEVSRSTIKDYETGAHDLHRASATLVRRAFEDGGVTFLEVEGLGVGLFLTTPGGAPRN</sequence>
<dbReference type="Pfam" id="PF13560">
    <property type="entry name" value="HTH_31"/>
    <property type="match status" value="1"/>
</dbReference>
<gene>
    <name evidence="2" type="ORF">A6302_02539</name>
</gene>
<evidence type="ECO:0000313" key="3">
    <source>
        <dbReference type="Proteomes" id="UP000094622"/>
    </source>
</evidence>
<evidence type="ECO:0000259" key="1">
    <source>
        <dbReference type="PROSITE" id="PS50943"/>
    </source>
</evidence>
<dbReference type="SUPFAM" id="SSF47413">
    <property type="entry name" value="lambda repressor-like DNA-binding domains"/>
    <property type="match status" value="1"/>
</dbReference>
<dbReference type="InterPro" id="IPR001387">
    <property type="entry name" value="Cro/C1-type_HTH"/>
</dbReference>
<dbReference type="CDD" id="cd00093">
    <property type="entry name" value="HTH_XRE"/>
    <property type="match status" value="1"/>
</dbReference>
<feature type="domain" description="HTH cro/C1-type" evidence="1">
    <location>
        <begin position="27"/>
        <end position="49"/>
    </location>
</feature>
<dbReference type="PATRIC" id="fig|1439726.3.peg.2669"/>
<reference evidence="2 3" key="1">
    <citation type="submission" date="2016-07" db="EMBL/GenBank/DDBJ databases">
        <title>Draft Genome Sequence of Methylobrevis pamukkalensis PK2.</title>
        <authorList>
            <person name="Vasilenko O.V."/>
            <person name="Doronina N.V."/>
            <person name="Shmareva M.N."/>
            <person name="Tarlachkov S.V."/>
            <person name="Mustakhimov I."/>
            <person name="Trotsenko Y.A."/>
        </authorList>
    </citation>
    <scope>NUCLEOTIDE SEQUENCE [LARGE SCALE GENOMIC DNA]</scope>
    <source>
        <strain evidence="2 3">PK2</strain>
    </source>
</reference>
<organism evidence="2 3">
    <name type="scientific">Methylobrevis pamukkalensis</name>
    <dbReference type="NCBI Taxonomy" id="1439726"/>
    <lineage>
        <taxon>Bacteria</taxon>
        <taxon>Pseudomonadati</taxon>
        <taxon>Pseudomonadota</taxon>
        <taxon>Alphaproteobacteria</taxon>
        <taxon>Hyphomicrobiales</taxon>
        <taxon>Pleomorphomonadaceae</taxon>
        <taxon>Methylobrevis</taxon>
    </lineage>
</organism>
<comment type="caution">
    <text evidence="2">The sequence shown here is derived from an EMBL/GenBank/DDBJ whole genome shotgun (WGS) entry which is preliminary data.</text>
</comment>
<accession>A0A1E3H1F2</accession>
<evidence type="ECO:0000313" key="2">
    <source>
        <dbReference type="EMBL" id="ODN70159.1"/>
    </source>
</evidence>
<dbReference type="GO" id="GO:0003677">
    <property type="term" value="F:DNA binding"/>
    <property type="evidence" value="ECO:0007669"/>
    <property type="project" value="InterPro"/>
</dbReference>
<dbReference type="Proteomes" id="UP000094622">
    <property type="component" value="Unassembled WGS sequence"/>
</dbReference>
<name>A0A1E3H1F2_9HYPH</name>
<dbReference type="AlphaFoldDB" id="A0A1E3H1F2"/>
<dbReference type="EMBL" id="MCRJ01000060">
    <property type="protein sequence ID" value="ODN70159.1"/>
    <property type="molecule type" value="Genomic_DNA"/>
</dbReference>
<proteinExistence type="predicted"/>